<protein>
    <recommendedName>
        <fullName evidence="4">Secreted protein</fullName>
    </recommendedName>
</protein>
<name>A0AAN6U9B3_9PEZI</name>
<gene>
    <name evidence="2" type="ORF">N657DRAFT_639345</name>
</gene>
<feature type="chain" id="PRO_5043038226" description="Secreted protein" evidence="1">
    <location>
        <begin position="16"/>
        <end position="82"/>
    </location>
</feature>
<reference evidence="2" key="2">
    <citation type="submission" date="2023-05" db="EMBL/GenBank/DDBJ databases">
        <authorList>
            <consortium name="Lawrence Berkeley National Laboratory"/>
            <person name="Steindorff A."/>
            <person name="Hensen N."/>
            <person name="Bonometti L."/>
            <person name="Westerberg I."/>
            <person name="Brannstrom I.O."/>
            <person name="Guillou S."/>
            <person name="Cros-Aarteil S."/>
            <person name="Calhoun S."/>
            <person name="Haridas S."/>
            <person name="Kuo A."/>
            <person name="Mondo S."/>
            <person name="Pangilinan J."/>
            <person name="Riley R."/>
            <person name="Labutti K."/>
            <person name="Andreopoulos B."/>
            <person name="Lipzen A."/>
            <person name="Chen C."/>
            <person name="Yanf M."/>
            <person name="Daum C."/>
            <person name="Ng V."/>
            <person name="Clum A."/>
            <person name="Ohm R."/>
            <person name="Martin F."/>
            <person name="Silar P."/>
            <person name="Natvig D."/>
            <person name="Lalanne C."/>
            <person name="Gautier V."/>
            <person name="Ament-Velasquez S.L."/>
            <person name="Kruys A."/>
            <person name="Hutchinson M.I."/>
            <person name="Powell A.J."/>
            <person name="Barry K."/>
            <person name="Miller A.N."/>
            <person name="Grigoriev I.V."/>
            <person name="Debuchy R."/>
            <person name="Gladieux P."/>
            <person name="Thoren M.H."/>
            <person name="Johannesson H."/>
        </authorList>
    </citation>
    <scope>NUCLEOTIDE SEQUENCE</scope>
    <source>
        <strain evidence="2">CBS 731.68</strain>
    </source>
</reference>
<organism evidence="2 3">
    <name type="scientific">Parathielavia appendiculata</name>
    <dbReference type="NCBI Taxonomy" id="2587402"/>
    <lineage>
        <taxon>Eukaryota</taxon>
        <taxon>Fungi</taxon>
        <taxon>Dikarya</taxon>
        <taxon>Ascomycota</taxon>
        <taxon>Pezizomycotina</taxon>
        <taxon>Sordariomycetes</taxon>
        <taxon>Sordariomycetidae</taxon>
        <taxon>Sordariales</taxon>
        <taxon>Chaetomiaceae</taxon>
        <taxon>Parathielavia</taxon>
    </lineage>
</organism>
<comment type="caution">
    <text evidence="2">The sequence shown here is derived from an EMBL/GenBank/DDBJ whole genome shotgun (WGS) entry which is preliminary data.</text>
</comment>
<evidence type="ECO:0008006" key="4">
    <source>
        <dbReference type="Google" id="ProtNLM"/>
    </source>
</evidence>
<evidence type="ECO:0000256" key="1">
    <source>
        <dbReference type="SAM" id="SignalP"/>
    </source>
</evidence>
<reference evidence="2" key="1">
    <citation type="journal article" date="2023" name="Mol. Phylogenet. Evol.">
        <title>Genome-scale phylogeny and comparative genomics of the fungal order Sordariales.</title>
        <authorList>
            <person name="Hensen N."/>
            <person name="Bonometti L."/>
            <person name="Westerberg I."/>
            <person name="Brannstrom I.O."/>
            <person name="Guillou S."/>
            <person name="Cros-Aarteil S."/>
            <person name="Calhoun S."/>
            <person name="Haridas S."/>
            <person name="Kuo A."/>
            <person name="Mondo S."/>
            <person name="Pangilinan J."/>
            <person name="Riley R."/>
            <person name="LaButti K."/>
            <person name="Andreopoulos B."/>
            <person name="Lipzen A."/>
            <person name="Chen C."/>
            <person name="Yan M."/>
            <person name="Daum C."/>
            <person name="Ng V."/>
            <person name="Clum A."/>
            <person name="Steindorff A."/>
            <person name="Ohm R.A."/>
            <person name="Martin F."/>
            <person name="Silar P."/>
            <person name="Natvig D.O."/>
            <person name="Lalanne C."/>
            <person name="Gautier V."/>
            <person name="Ament-Velasquez S.L."/>
            <person name="Kruys A."/>
            <person name="Hutchinson M.I."/>
            <person name="Powell A.J."/>
            <person name="Barry K."/>
            <person name="Miller A.N."/>
            <person name="Grigoriev I.V."/>
            <person name="Debuchy R."/>
            <person name="Gladieux P."/>
            <person name="Hiltunen Thoren M."/>
            <person name="Johannesson H."/>
        </authorList>
    </citation>
    <scope>NUCLEOTIDE SEQUENCE</scope>
    <source>
        <strain evidence="2">CBS 731.68</strain>
    </source>
</reference>
<sequence>MRVRFCGNLARLTLAFQTLVLGAKWGTREPRELPRRGQAWALNAPFPAPDSTEGTGGHKKYLAPHQWKANSQCLMDLSGPQR</sequence>
<dbReference type="EMBL" id="MU853223">
    <property type="protein sequence ID" value="KAK4128837.1"/>
    <property type="molecule type" value="Genomic_DNA"/>
</dbReference>
<keyword evidence="3" id="KW-1185">Reference proteome</keyword>
<feature type="signal peptide" evidence="1">
    <location>
        <begin position="1"/>
        <end position="15"/>
    </location>
</feature>
<proteinExistence type="predicted"/>
<accession>A0AAN6U9B3</accession>
<evidence type="ECO:0000313" key="3">
    <source>
        <dbReference type="Proteomes" id="UP001302602"/>
    </source>
</evidence>
<keyword evidence="1" id="KW-0732">Signal</keyword>
<dbReference type="Proteomes" id="UP001302602">
    <property type="component" value="Unassembled WGS sequence"/>
</dbReference>
<dbReference type="RefSeq" id="XP_062652608.1">
    <property type="nucleotide sequence ID" value="XM_062791757.1"/>
</dbReference>
<dbReference type="AlphaFoldDB" id="A0AAN6U9B3"/>
<evidence type="ECO:0000313" key="2">
    <source>
        <dbReference type="EMBL" id="KAK4128837.1"/>
    </source>
</evidence>
<dbReference type="GeneID" id="87828526"/>